<evidence type="ECO:0000256" key="7">
    <source>
        <dbReference type="ARBA" id="ARBA00022679"/>
    </source>
</evidence>
<dbReference type="Gene3D" id="1.10.3810.10">
    <property type="entry name" value="Biosynthetic peptidoglycan transglycosylase-like"/>
    <property type="match status" value="1"/>
</dbReference>
<dbReference type="Proteomes" id="UP000594903">
    <property type="component" value="Chromosome"/>
</dbReference>
<proteinExistence type="inferred from homology"/>
<dbReference type="Proteomes" id="UP000254603">
    <property type="component" value="Unassembled WGS sequence"/>
</dbReference>
<dbReference type="Pfam" id="PF00912">
    <property type="entry name" value="Transgly"/>
    <property type="match status" value="1"/>
</dbReference>
<evidence type="ECO:0000256" key="6">
    <source>
        <dbReference type="ARBA" id="ARBA00022676"/>
    </source>
</evidence>
<sequence>MISTRIQGVASKSKRALRYGAYGLLGFGLCVGIGLVIGRVVLQQSAPDKMPSFVDTRTAADSSYINVLDRQGFVLDKIRQDFTMRRGEWLSLSEVSPSFIEAILISEDKRFYAHRGVDWWALFNATQYHLLDKVKGLISPSEPTTMGRGGASGISMQLASMLNSTLQAQGVRSYEQKWYQLAAALALEASWSKEEILEAYINLLPFRGEVVGLSAAAEVFYGKYAFGLNPRESALLAAMARAPNAPMERLTERSCDLLEKMNHAAQCNGLAYFVSYYLHLPHPEVLDRHHDAPHIARYARQWANLNDKKAVQTTLDAALQRHSQAVITSHLRELSDESVQDAAVVVLDNHSGDILAYIGSSATMSHAAEVDHVRAPRQVASTLKPFLYSQVIDERRLTAASLLNDSPINLLAGEGLYIPQNHDRRFAGWVSLRVALASSLNIPAVRSIVSLGVGAFYTKLKEMDLPLEKNSEFYGYSLALGAADMDLLSLTNAYRTLANRGVYSQVQWHRQELVDEVKRRVFSPEAVWIIGDILSDRQARAYTFGLDSVLTTPFWTAVKTGTSKDMRDNWTVGWSEHYTVGVWVGNNDGRSMQQVLGVSGAGPIWRDVMRYLHQQRDSHAPLRPKQVVATRVQFVGVDEAPRQEYFLEGTEMQRVVALTSTEHYTSTRLKIEAPIDGTILALDPDIPRNAQKLYLKATIPAADPRADTISWYIDDIHIGHGAGNFWSPRRGTHRITLKDENAKVVDEVVISVR</sequence>
<evidence type="ECO:0000256" key="12">
    <source>
        <dbReference type="SAM" id="Phobius"/>
    </source>
</evidence>
<protein>
    <recommendedName>
        <fullName evidence="10">peptidoglycan glycosyltransferase</fullName>
        <ecNumber evidence="10">2.4.99.28</ecNumber>
    </recommendedName>
</protein>
<dbReference type="NCBIfam" id="TIGR02073">
    <property type="entry name" value="PBP_1c"/>
    <property type="match status" value="1"/>
</dbReference>
<gene>
    <name evidence="17" type="primary">pbpD</name>
    <name evidence="16" type="synonym">pbpC</name>
    <name evidence="16" type="ORF">I6G29_10755</name>
    <name evidence="17" type="ORF">NCTC11997_02216</name>
</gene>
<dbReference type="GO" id="GO:0009252">
    <property type="term" value="P:peptidoglycan biosynthetic process"/>
    <property type="evidence" value="ECO:0007669"/>
    <property type="project" value="UniProtKB-UniPathway"/>
</dbReference>
<dbReference type="InterPro" id="IPR011815">
    <property type="entry name" value="PBP_1c"/>
</dbReference>
<dbReference type="InterPro" id="IPR036950">
    <property type="entry name" value="PBP_transglycosylase"/>
</dbReference>
<evidence type="ECO:0000256" key="11">
    <source>
        <dbReference type="ARBA" id="ARBA00049902"/>
    </source>
</evidence>
<dbReference type="PANTHER" id="PTHR32282">
    <property type="entry name" value="BINDING PROTEIN TRANSPEPTIDASE, PUTATIVE-RELATED"/>
    <property type="match status" value="1"/>
</dbReference>
<dbReference type="Pfam" id="PF06832">
    <property type="entry name" value="BiPBP_C"/>
    <property type="match status" value="1"/>
</dbReference>
<evidence type="ECO:0000256" key="2">
    <source>
        <dbReference type="ARBA" id="ARBA00007090"/>
    </source>
</evidence>
<dbReference type="InterPro" id="IPR050396">
    <property type="entry name" value="Glycosyltr_51/Transpeptidase"/>
</dbReference>
<evidence type="ECO:0000259" key="15">
    <source>
        <dbReference type="Pfam" id="PF06832"/>
    </source>
</evidence>
<dbReference type="InterPro" id="IPR001460">
    <property type="entry name" value="PCN-bd_Tpept"/>
</dbReference>
<evidence type="ECO:0000256" key="4">
    <source>
        <dbReference type="ARBA" id="ARBA00022645"/>
    </source>
</evidence>
<evidence type="ECO:0000256" key="5">
    <source>
        <dbReference type="ARBA" id="ARBA00022670"/>
    </source>
</evidence>
<dbReference type="InterPro" id="IPR001264">
    <property type="entry name" value="Glyco_trans_51"/>
</dbReference>
<feature type="domain" description="Penicillin-binding protein transpeptidase" evidence="13">
    <location>
        <begin position="343"/>
        <end position="607"/>
    </location>
</feature>
<dbReference type="GO" id="GO:0004180">
    <property type="term" value="F:carboxypeptidase activity"/>
    <property type="evidence" value="ECO:0007669"/>
    <property type="project" value="UniProtKB-KW"/>
</dbReference>
<evidence type="ECO:0000256" key="3">
    <source>
        <dbReference type="ARBA" id="ARBA00007739"/>
    </source>
</evidence>
<evidence type="ECO:0000259" key="14">
    <source>
        <dbReference type="Pfam" id="PF00912"/>
    </source>
</evidence>
<dbReference type="SUPFAM" id="SSF56601">
    <property type="entry name" value="beta-lactamase/transpeptidase-like"/>
    <property type="match status" value="1"/>
</dbReference>
<evidence type="ECO:0000256" key="9">
    <source>
        <dbReference type="ARBA" id="ARBA00023268"/>
    </source>
</evidence>
<keyword evidence="6" id="KW-0328">Glycosyltransferase</keyword>
<keyword evidence="9" id="KW-0511">Multifunctional enzyme</keyword>
<keyword evidence="7" id="KW-0808">Transferase</keyword>
<evidence type="ECO:0000256" key="10">
    <source>
        <dbReference type="ARBA" id="ARBA00044770"/>
    </source>
</evidence>
<dbReference type="STRING" id="1122619.GCA_000373745_00737"/>
<dbReference type="GO" id="GO:0008658">
    <property type="term" value="F:penicillin binding"/>
    <property type="evidence" value="ECO:0007669"/>
    <property type="project" value="InterPro"/>
</dbReference>
<evidence type="ECO:0000256" key="1">
    <source>
        <dbReference type="ARBA" id="ARBA00004752"/>
    </source>
</evidence>
<dbReference type="OrthoDB" id="9766909at2"/>
<evidence type="ECO:0000256" key="8">
    <source>
        <dbReference type="ARBA" id="ARBA00022801"/>
    </source>
</evidence>
<dbReference type="InterPro" id="IPR023346">
    <property type="entry name" value="Lysozyme-like_dom_sf"/>
</dbReference>
<keyword evidence="8" id="KW-0378">Hydrolase</keyword>
<evidence type="ECO:0000313" key="17">
    <source>
        <dbReference type="EMBL" id="SUA56907.1"/>
    </source>
</evidence>
<keyword evidence="12" id="KW-0812">Transmembrane</keyword>
<dbReference type="AlphaFoldDB" id="A0A378XJP1"/>
<dbReference type="RefSeq" id="WP_083907455.1">
    <property type="nucleotide sequence ID" value="NZ_CP065725.1"/>
</dbReference>
<dbReference type="GO" id="GO:0006508">
    <property type="term" value="P:proteolysis"/>
    <property type="evidence" value="ECO:0007669"/>
    <property type="project" value="UniProtKB-KW"/>
</dbReference>
<feature type="domain" description="Penicillin-binding C-terminal" evidence="15">
    <location>
        <begin position="666"/>
        <end position="745"/>
    </location>
</feature>
<keyword evidence="5" id="KW-0645">Protease</keyword>
<comment type="catalytic activity">
    <reaction evidence="11">
        <text>[GlcNAc-(1-&gt;4)-Mur2Ac(oyl-L-Ala-gamma-D-Glu-L-Lys-D-Ala-D-Ala)](n)-di-trans,octa-cis-undecaprenyl diphosphate + beta-D-GlcNAc-(1-&gt;4)-Mur2Ac(oyl-L-Ala-gamma-D-Glu-L-Lys-D-Ala-D-Ala)-di-trans,octa-cis-undecaprenyl diphosphate = [GlcNAc-(1-&gt;4)-Mur2Ac(oyl-L-Ala-gamma-D-Glu-L-Lys-D-Ala-D-Ala)](n+1)-di-trans,octa-cis-undecaprenyl diphosphate + di-trans,octa-cis-undecaprenyl diphosphate + H(+)</text>
        <dbReference type="Rhea" id="RHEA:23708"/>
        <dbReference type="Rhea" id="RHEA-COMP:9602"/>
        <dbReference type="Rhea" id="RHEA-COMP:9603"/>
        <dbReference type="ChEBI" id="CHEBI:15378"/>
        <dbReference type="ChEBI" id="CHEBI:58405"/>
        <dbReference type="ChEBI" id="CHEBI:60033"/>
        <dbReference type="ChEBI" id="CHEBI:78435"/>
        <dbReference type="EC" id="2.4.99.28"/>
    </reaction>
</comment>
<evidence type="ECO:0000313" key="19">
    <source>
        <dbReference type="Proteomes" id="UP000594903"/>
    </source>
</evidence>
<dbReference type="EMBL" id="UGSB01000001">
    <property type="protein sequence ID" value="SUA56907.1"/>
    <property type="molecule type" value="Genomic_DNA"/>
</dbReference>
<keyword evidence="19" id="KW-1185">Reference proteome</keyword>
<dbReference type="Gene3D" id="3.40.710.10">
    <property type="entry name" value="DD-peptidase/beta-lactamase superfamily"/>
    <property type="match status" value="1"/>
</dbReference>
<keyword evidence="4" id="KW-0121">Carboxypeptidase</keyword>
<comment type="similarity">
    <text evidence="3">In the N-terminal section; belongs to the glycosyltransferase 51 family.</text>
</comment>
<dbReference type="SUPFAM" id="SSF53955">
    <property type="entry name" value="Lysozyme-like"/>
    <property type="match status" value="1"/>
</dbReference>
<dbReference type="GO" id="GO:0030288">
    <property type="term" value="C:outer membrane-bounded periplasmic space"/>
    <property type="evidence" value="ECO:0007669"/>
    <property type="project" value="TreeGrafter"/>
</dbReference>
<accession>A0A378XJP1</accession>
<dbReference type="Pfam" id="PF00905">
    <property type="entry name" value="Transpeptidase"/>
    <property type="match status" value="1"/>
</dbReference>
<reference evidence="16 19" key="2">
    <citation type="submission" date="2020-12" db="EMBL/GenBank/DDBJ databases">
        <title>FDA dAtabase for Regulatory Grade micrObial Sequences (FDA-ARGOS): Supporting development and validation of Infectious Disease Dx tests.</title>
        <authorList>
            <person name="Sproer C."/>
            <person name="Gronow S."/>
            <person name="Severitt S."/>
            <person name="Schroder I."/>
            <person name="Tallon L."/>
            <person name="Sadzewicz L."/>
            <person name="Zhao X."/>
            <person name="Boylan J."/>
            <person name="Ott S."/>
            <person name="Bowen H."/>
            <person name="Vavikolanu K."/>
            <person name="Mehta A."/>
            <person name="Aluvathingal J."/>
            <person name="Nadendla S."/>
            <person name="Lowell S."/>
            <person name="Myers T."/>
            <person name="Yan Y."/>
            <person name="Sichtig H."/>
        </authorList>
    </citation>
    <scope>NUCLEOTIDE SEQUENCE [LARGE SCALE GENOMIC DNA]</scope>
    <source>
        <strain evidence="16 19">FDAARGOS_872</strain>
    </source>
</reference>
<name>A0A378XJP1_9BURK</name>
<evidence type="ECO:0000313" key="18">
    <source>
        <dbReference type="Proteomes" id="UP000254603"/>
    </source>
</evidence>
<evidence type="ECO:0000313" key="16">
    <source>
        <dbReference type="EMBL" id="QPT39607.1"/>
    </source>
</evidence>
<feature type="transmembrane region" description="Helical" evidence="12">
    <location>
        <begin position="21"/>
        <end position="42"/>
    </location>
</feature>
<feature type="domain" description="Glycosyl transferase family 51" evidence="14">
    <location>
        <begin position="83"/>
        <end position="261"/>
    </location>
</feature>
<evidence type="ECO:0000259" key="13">
    <source>
        <dbReference type="Pfam" id="PF00905"/>
    </source>
</evidence>
<dbReference type="PANTHER" id="PTHR32282:SF15">
    <property type="entry name" value="PENICILLIN-BINDING PROTEIN 1C"/>
    <property type="match status" value="1"/>
</dbReference>
<reference evidence="17 18" key="1">
    <citation type="submission" date="2018-06" db="EMBL/GenBank/DDBJ databases">
        <authorList>
            <consortium name="Pathogen Informatics"/>
            <person name="Doyle S."/>
        </authorList>
    </citation>
    <scope>NUCLEOTIDE SEQUENCE [LARGE SCALE GENOMIC DNA]</scope>
    <source>
        <strain evidence="17 18">NCTC11997</strain>
    </source>
</reference>
<organism evidence="17 18">
    <name type="scientific">Oligella ureolytica</name>
    <dbReference type="NCBI Taxonomy" id="90244"/>
    <lineage>
        <taxon>Bacteria</taxon>
        <taxon>Pseudomonadati</taxon>
        <taxon>Pseudomonadota</taxon>
        <taxon>Betaproteobacteria</taxon>
        <taxon>Burkholderiales</taxon>
        <taxon>Alcaligenaceae</taxon>
        <taxon>Oligella</taxon>
    </lineage>
</organism>
<comment type="pathway">
    <text evidence="1">Cell wall biogenesis; peptidoglycan biosynthesis.</text>
</comment>
<dbReference type="EMBL" id="CP065725">
    <property type="protein sequence ID" value="QPT39607.1"/>
    <property type="molecule type" value="Genomic_DNA"/>
</dbReference>
<comment type="similarity">
    <text evidence="2">In the C-terminal section; belongs to the transpeptidase family.</text>
</comment>
<dbReference type="InterPro" id="IPR009647">
    <property type="entry name" value="PBP_C"/>
</dbReference>
<dbReference type="UniPathway" id="UPA00219"/>
<dbReference type="GO" id="GO:0008955">
    <property type="term" value="F:peptidoglycan glycosyltransferase activity"/>
    <property type="evidence" value="ECO:0007669"/>
    <property type="project" value="UniProtKB-EC"/>
</dbReference>
<dbReference type="InterPro" id="IPR012338">
    <property type="entry name" value="Beta-lactam/transpept-like"/>
</dbReference>
<keyword evidence="12" id="KW-1133">Transmembrane helix</keyword>
<keyword evidence="12" id="KW-0472">Membrane</keyword>
<dbReference type="EC" id="2.4.99.28" evidence="10"/>